<comment type="caution">
    <text evidence="12">The sequence shown here is derived from an EMBL/GenBank/DDBJ whole genome shotgun (WGS) entry which is preliminary data.</text>
</comment>
<accession>D3BKL8</accession>
<keyword evidence="13" id="KW-1185">Reference proteome</keyword>
<feature type="domain" description="Conserved oligomeric Golgi complex subunit 2 N-terminal" evidence="10">
    <location>
        <begin position="52"/>
        <end position="125"/>
    </location>
</feature>
<proteinExistence type="inferred from homology"/>
<dbReference type="STRING" id="670386.D3BKL8"/>
<feature type="domain" description="COG complex component COG2 C-terminal" evidence="11">
    <location>
        <begin position="458"/>
        <end position="806"/>
    </location>
</feature>
<feature type="compositionally biased region" description="Low complexity" evidence="9">
    <location>
        <begin position="562"/>
        <end position="605"/>
    </location>
</feature>
<keyword evidence="5" id="KW-0653">Protein transport</keyword>
<dbReference type="AlphaFoldDB" id="D3BKL8"/>
<dbReference type="FunCoup" id="D3BKL8">
    <property type="interactions" value="662"/>
</dbReference>
<dbReference type="GO" id="GO:0017119">
    <property type="term" value="C:Golgi transport complex"/>
    <property type="evidence" value="ECO:0007669"/>
    <property type="project" value="TreeGrafter"/>
</dbReference>
<dbReference type="InterPro" id="IPR024603">
    <property type="entry name" value="COG_complex_COG2_C"/>
</dbReference>
<evidence type="ECO:0000256" key="5">
    <source>
        <dbReference type="ARBA" id="ARBA00022927"/>
    </source>
</evidence>
<organism evidence="12 13">
    <name type="scientific">Heterostelium pallidum (strain ATCC 26659 / Pp 5 / PN500)</name>
    <name type="common">Cellular slime mold</name>
    <name type="synonym">Polysphondylium pallidum</name>
    <dbReference type="NCBI Taxonomy" id="670386"/>
    <lineage>
        <taxon>Eukaryota</taxon>
        <taxon>Amoebozoa</taxon>
        <taxon>Evosea</taxon>
        <taxon>Eumycetozoa</taxon>
        <taxon>Dictyostelia</taxon>
        <taxon>Acytosteliales</taxon>
        <taxon>Acytosteliaceae</taxon>
        <taxon>Heterostelium</taxon>
    </lineage>
</organism>
<dbReference type="PANTHER" id="PTHR12961">
    <property type="entry name" value="CONSERVED OLIGOMERIC GOLGI COMPLEX COMPONENT 2"/>
    <property type="match status" value="1"/>
</dbReference>
<feature type="region of interest" description="Disordered" evidence="9">
    <location>
        <begin position="562"/>
        <end position="607"/>
    </location>
</feature>
<evidence type="ECO:0000256" key="4">
    <source>
        <dbReference type="ARBA" id="ARBA00022448"/>
    </source>
</evidence>
<sequence>MNRNYSFDSSLNSSGNIVNNNGLNNSSSSGGGGNTAMSYQQPTIIGGQYNPLCFSKEVFVADTFKVDQFIADCRKRVPLESVQKDLREYSKCLDTELVELINREYHSFFSLSSSLVGIDVVLNEFNDTLSSIKSEITTFKGDIHKVRECVEDKLREKKQIDHTKQLLQLYISISESITHIHNLFDQLSLFNNTGQPINSNSLSPTTTTTIISSSSSSTSTTAAKNTTLTLELVIERISNTFYQIQNQLLTLSSEESKLKIFQQLNMKLLELSNQIESKIEPIFTETLRCIIKVDSEIVPNTIVDILFNCLKLYQVIKKLSLPYKIFRKTIVKPHLSSIINIKNLEGNNKGSCDGLSTIYQQIKSFLNVECLSFRKLCSKVNELFISSKYNFVSESLMPELEEQFALLKPIYATGIPDLFFKTFMLSCQFVATLEETMFDSVEQLRDLRQSPSYANFFKRWNFAIYFQLRFSEIAQQLERSLSQTTCYDTIANLQNPQVEQHQFHLSQTTSLCVTAAHCWSSSIFIYELSSKFFRLFLQLIQRYEHYVLEAVQHIESPNKSNIVTTSPITTTTTTTTPSSNITSPTVASPTTTSTSTLSTQQQQDQRSINKYTPQENLVYLYSDILKLIDKINNEFKPMVTKAINNPLKEIEDLINNSLSESVKSLQSILQRISIIIVNHFTSKCSEGLSFINSLTTTYRLTNKPMPTKPSTYVQLLVNPFESFLSNKANSIPSTFKSQWSNDIFIPISEKFYENANGVLSSFSKADEILNKLKKKTTAASSTTTPPVVPTHNTDYDKMSLQLYLDVIKYGQLIQKTGVDVDNSANYQKLLQLVEPFKKYLV</sequence>
<evidence type="ECO:0000256" key="9">
    <source>
        <dbReference type="SAM" id="MobiDB-lite"/>
    </source>
</evidence>
<evidence type="ECO:0000256" key="7">
    <source>
        <dbReference type="ARBA" id="ARBA00023136"/>
    </source>
</evidence>
<dbReference type="GO" id="GO:0015031">
    <property type="term" value="P:protein transport"/>
    <property type="evidence" value="ECO:0007669"/>
    <property type="project" value="UniProtKB-KW"/>
</dbReference>
<evidence type="ECO:0000256" key="2">
    <source>
        <dbReference type="ARBA" id="ARBA00007603"/>
    </source>
</evidence>
<keyword evidence="6" id="KW-0333">Golgi apparatus</keyword>
<dbReference type="GeneID" id="31364576"/>
<evidence type="ECO:0000313" key="12">
    <source>
        <dbReference type="EMBL" id="EFA78448.1"/>
    </source>
</evidence>
<dbReference type="InParanoid" id="D3BKL8"/>
<protein>
    <recommendedName>
        <fullName evidence="3">Conserved oligomeric Golgi complex subunit 2</fullName>
    </recommendedName>
    <alternativeName>
        <fullName evidence="8">Component of oligomeric Golgi complex 2</fullName>
    </alternativeName>
</protein>
<name>D3BKL8_HETP5</name>
<dbReference type="Pfam" id="PF06148">
    <property type="entry name" value="COG2_N"/>
    <property type="match status" value="1"/>
</dbReference>
<dbReference type="InterPro" id="IPR009316">
    <property type="entry name" value="COG2"/>
</dbReference>
<dbReference type="GO" id="GO:0007030">
    <property type="term" value="P:Golgi organization"/>
    <property type="evidence" value="ECO:0007669"/>
    <property type="project" value="InterPro"/>
</dbReference>
<keyword evidence="4" id="KW-0813">Transport</keyword>
<dbReference type="RefSeq" id="XP_020430573.1">
    <property type="nucleotide sequence ID" value="XM_020579898.1"/>
</dbReference>
<dbReference type="Proteomes" id="UP000001396">
    <property type="component" value="Unassembled WGS sequence"/>
</dbReference>
<dbReference type="EMBL" id="ADBJ01000038">
    <property type="protein sequence ID" value="EFA78448.1"/>
    <property type="molecule type" value="Genomic_DNA"/>
</dbReference>
<evidence type="ECO:0000313" key="13">
    <source>
        <dbReference type="Proteomes" id="UP000001396"/>
    </source>
</evidence>
<keyword evidence="7" id="KW-0472">Membrane</keyword>
<dbReference type="GO" id="GO:0000139">
    <property type="term" value="C:Golgi membrane"/>
    <property type="evidence" value="ECO:0007669"/>
    <property type="project" value="UniProtKB-SubCell"/>
</dbReference>
<dbReference type="OMA" id="CWAEGVY"/>
<evidence type="ECO:0000256" key="6">
    <source>
        <dbReference type="ARBA" id="ARBA00023034"/>
    </source>
</evidence>
<gene>
    <name evidence="12" type="primary">cog2</name>
    <name evidence="12" type="ORF">PPL_09100</name>
</gene>
<reference evidence="12 13" key="1">
    <citation type="journal article" date="2011" name="Genome Res.">
        <title>Phylogeny-wide analysis of social amoeba genomes highlights ancient origins for complex intercellular communication.</title>
        <authorList>
            <person name="Heidel A.J."/>
            <person name="Lawal H.M."/>
            <person name="Felder M."/>
            <person name="Schilde C."/>
            <person name="Helps N.R."/>
            <person name="Tunggal B."/>
            <person name="Rivero F."/>
            <person name="John U."/>
            <person name="Schleicher M."/>
            <person name="Eichinger L."/>
            <person name="Platzer M."/>
            <person name="Noegel A.A."/>
            <person name="Schaap P."/>
            <person name="Gloeckner G."/>
        </authorList>
    </citation>
    <scope>NUCLEOTIDE SEQUENCE [LARGE SCALE GENOMIC DNA]</scope>
    <source>
        <strain evidence="13">ATCC 26659 / Pp 5 / PN500</strain>
    </source>
</reference>
<dbReference type="GO" id="GO:0006891">
    <property type="term" value="P:intra-Golgi vesicle-mediated transport"/>
    <property type="evidence" value="ECO:0007669"/>
    <property type="project" value="TreeGrafter"/>
</dbReference>
<evidence type="ECO:0000256" key="3">
    <source>
        <dbReference type="ARBA" id="ARBA00020977"/>
    </source>
</evidence>
<dbReference type="InterPro" id="IPR024602">
    <property type="entry name" value="COG_su2_N"/>
</dbReference>
<evidence type="ECO:0000256" key="1">
    <source>
        <dbReference type="ARBA" id="ARBA00004395"/>
    </source>
</evidence>
<evidence type="ECO:0000256" key="8">
    <source>
        <dbReference type="ARBA" id="ARBA00031344"/>
    </source>
</evidence>
<dbReference type="PANTHER" id="PTHR12961:SF0">
    <property type="entry name" value="CONSERVED OLIGOMERIC GOLGI COMPLEX SUBUNIT 2"/>
    <property type="match status" value="1"/>
</dbReference>
<comment type="subcellular location">
    <subcellularLocation>
        <location evidence="1">Golgi apparatus membrane</location>
        <topology evidence="1">Peripheral membrane protein</topology>
    </subcellularLocation>
</comment>
<dbReference type="Pfam" id="PF12022">
    <property type="entry name" value="COG2_C"/>
    <property type="match status" value="1"/>
</dbReference>
<comment type="similarity">
    <text evidence="2">Belongs to the COG2 family.</text>
</comment>
<evidence type="ECO:0000259" key="10">
    <source>
        <dbReference type="Pfam" id="PF06148"/>
    </source>
</evidence>
<evidence type="ECO:0000259" key="11">
    <source>
        <dbReference type="Pfam" id="PF12022"/>
    </source>
</evidence>